<dbReference type="Proteomes" id="UP001301958">
    <property type="component" value="Unassembled WGS sequence"/>
</dbReference>
<accession>A0AAN7BGD4</accession>
<dbReference type="Pfam" id="PF00690">
    <property type="entry name" value="Cation_ATPase_N"/>
    <property type="match status" value="1"/>
</dbReference>
<evidence type="ECO:0000313" key="2">
    <source>
        <dbReference type="EMBL" id="KAK4220825.1"/>
    </source>
</evidence>
<dbReference type="Pfam" id="PF04734">
    <property type="entry name" value="Ceramidase_alk"/>
    <property type="match status" value="1"/>
</dbReference>
<feature type="domain" description="Cation-transporting P-type ATPase N-terminal" evidence="1">
    <location>
        <begin position="149"/>
        <end position="215"/>
    </location>
</feature>
<organism evidence="2 3">
    <name type="scientific">Podospora fimiseda</name>
    <dbReference type="NCBI Taxonomy" id="252190"/>
    <lineage>
        <taxon>Eukaryota</taxon>
        <taxon>Fungi</taxon>
        <taxon>Dikarya</taxon>
        <taxon>Ascomycota</taxon>
        <taxon>Pezizomycotina</taxon>
        <taxon>Sordariomycetes</taxon>
        <taxon>Sordariomycetidae</taxon>
        <taxon>Sordariales</taxon>
        <taxon>Podosporaceae</taxon>
        <taxon>Podospora</taxon>
    </lineage>
</organism>
<reference evidence="2" key="1">
    <citation type="journal article" date="2023" name="Mol. Phylogenet. Evol.">
        <title>Genome-scale phylogeny and comparative genomics of the fungal order Sordariales.</title>
        <authorList>
            <person name="Hensen N."/>
            <person name="Bonometti L."/>
            <person name="Westerberg I."/>
            <person name="Brannstrom I.O."/>
            <person name="Guillou S."/>
            <person name="Cros-Aarteil S."/>
            <person name="Calhoun S."/>
            <person name="Haridas S."/>
            <person name="Kuo A."/>
            <person name="Mondo S."/>
            <person name="Pangilinan J."/>
            <person name="Riley R."/>
            <person name="LaButti K."/>
            <person name="Andreopoulos B."/>
            <person name="Lipzen A."/>
            <person name="Chen C."/>
            <person name="Yan M."/>
            <person name="Daum C."/>
            <person name="Ng V."/>
            <person name="Clum A."/>
            <person name="Steindorff A."/>
            <person name="Ohm R.A."/>
            <person name="Martin F."/>
            <person name="Silar P."/>
            <person name="Natvig D.O."/>
            <person name="Lalanne C."/>
            <person name="Gautier V."/>
            <person name="Ament-Velasquez S.L."/>
            <person name="Kruys A."/>
            <person name="Hutchinson M.I."/>
            <person name="Powell A.J."/>
            <person name="Barry K."/>
            <person name="Miller A.N."/>
            <person name="Grigoriev I.V."/>
            <person name="Debuchy R."/>
            <person name="Gladieux P."/>
            <person name="Hiltunen Thoren M."/>
            <person name="Johannesson H."/>
        </authorList>
    </citation>
    <scope>NUCLEOTIDE SEQUENCE</scope>
    <source>
        <strain evidence="2">CBS 990.96</strain>
    </source>
</reference>
<dbReference type="PANTHER" id="PTHR12670">
    <property type="entry name" value="CERAMIDASE"/>
    <property type="match status" value="1"/>
</dbReference>
<dbReference type="EMBL" id="MU865632">
    <property type="protein sequence ID" value="KAK4220825.1"/>
    <property type="molecule type" value="Genomic_DNA"/>
</dbReference>
<dbReference type="SUPFAM" id="SSF81665">
    <property type="entry name" value="Calcium ATPase, transmembrane domain M"/>
    <property type="match status" value="1"/>
</dbReference>
<dbReference type="GO" id="GO:0016020">
    <property type="term" value="C:membrane"/>
    <property type="evidence" value="ECO:0007669"/>
    <property type="project" value="GOC"/>
</dbReference>
<dbReference type="GO" id="GO:0046514">
    <property type="term" value="P:ceramide catabolic process"/>
    <property type="evidence" value="ECO:0007669"/>
    <property type="project" value="InterPro"/>
</dbReference>
<dbReference type="InterPro" id="IPR006823">
    <property type="entry name" value="Ceramidase_alk"/>
</dbReference>
<dbReference type="GO" id="GO:0017040">
    <property type="term" value="F:N-acylsphingosine amidohydrolase activity"/>
    <property type="evidence" value="ECO:0007669"/>
    <property type="project" value="InterPro"/>
</dbReference>
<dbReference type="InterPro" id="IPR004014">
    <property type="entry name" value="ATPase_P-typ_cation-transptr_N"/>
</dbReference>
<evidence type="ECO:0000259" key="1">
    <source>
        <dbReference type="SMART" id="SM00831"/>
    </source>
</evidence>
<keyword evidence="3" id="KW-1185">Reference proteome</keyword>
<reference evidence="2" key="2">
    <citation type="submission" date="2023-05" db="EMBL/GenBank/DDBJ databases">
        <authorList>
            <consortium name="Lawrence Berkeley National Laboratory"/>
            <person name="Steindorff A."/>
            <person name="Hensen N."/>
            <person name="Bonometti L."/>
            <person name="Westerberg I."/>
            <person name="Brannstrom I.O."/>
            <person name="Guillou S."/>
            <person name="Cros-Aarteil S."/>
            <person name="Calhoun S."/>
            <person name="Haridas S."/>
            <person name="Kuo A."/>
            <person name="Mondo S."/>
            <person name="Pangilinan J."/>
            <person name="Riley R."/>
            <person name="Labutti K."/>
            <person name="Andreopoulos B."/>
            <person name="Lipzen A."/>
            <person name="Chen C."/>
            <person name="Yanf M."/>
            <person name="Daum C."/>
            <person name="Ng V."/>
            <person name="Clum A."/>
            <person name="Ohm R."/>
            <person name="Martin F."/>
            <person name="Silar P."/>
            <person name="Natvig D."/>
            <person name="Lalanne C."/>
            <person name="Gautier V."/>
            <person name="Ament-Velasquez S.L."/>
            <person name="Kruys A."/>
            <person name="Hutchinson M.I."/>
            <person name="Powell A.J."/>
            <person name="Barry K."/>
            <person name="Miller A.N."/>
            <person name="Grigoriev I.V."/>
            <person name="Debuchy R."/>
            <person name="Gladieux P."/>
            <person name="Thoren M.H."/>
            <person name="Johannesson H."/>
        </authorList>
    </citation>
    <scope>NUCLEOTIDE SEQUENCE</scope>
    <source>
        <strain evidence="2">CBS 990.96</strain>
    </source>
</reference>
<dbReference type="PANTHER" id="PTHR12670:SF20">
    <property type="entry name" value="NEUTRAL CERAMIDASE"/>
    <property type="match status" value="1"/>
</dbReference>
<comment type="caution">
    <text evidence="2">The sequence shown here is derived from an EMBL/GenBank/DDBJ whole genome shotgun (WGS) entry which is preliminary data.</text>
</comment>
<dbReference type="GO" id="GO:0005576">
    <property type="term" value="C:extracellular region"/>
    <property type="evidence" value="ECO:0007669"/>
    <property type="project" value="TreeGrafter"/>
</dbReference>
<dbReference type="InterPro" id="IPR031329">
    <property type="entry name" value="NEUT/ALK_ceramidase_N"/>
</dbReference>
<name>A0AAN7BGD4_9PEZI</name>
<dbReference type="Gene3D" id="2.70.150.10">
    <property type="entry name" value="Calcium-transporting ATPase, cytoplasmic transduction domain A"/>
    <property type="match status" value="1"/>
</dbReference>
<dbReference type="SMART" id="SM00831">
    <property type="entry name" value="Cation_ATPase_N"/>
    <property type="match status" value="1"/>
</dbReference>
<dbReference type="GO" id="GO:0042759">
    <property type="term" value="P:long-chain fatty acid biosynthetic process"/>
    <property type="evidence" value="ECO:0007669"/>
    <property type="project" value="TreeGrafter"/>
</dbReference>
<dbReference type="GO" id="GO:0046512">
    <property type="term" value="P:sphingosine biosynthetic process"/>
    <property type="evidence" value="ECO:0007669"/>
    <property type="project" value="TreeGrafter"/>
</dbReference>
<sequence>MFVLDYVSLEYLRGGPKDSVTIFTAGWFRILQSREIHHMYLLGVGKADITGPVVEINFAGYANSEQVGSGVRQRIYSCAFIIGEVDNSSNRFVYLILDTQAGDTAVRRGILEGVAALGSAYSVYGRSNIAITSLGFDKQSYQAIVYGAVLSIKRAHESLQEVTDAQVSSLQAKHGKNAIPEEPPTPIWELILEQFKDQLVIILLGSAAISFVLALFEDEGGWSSKQIYRPTPLP</sequence>
<gene>
    <name evidence="2" type="ORF">QBC38DRAFT_462158</name>
</gene>
<proteinExistence type="predicted"/>
<evidence type="ECO:0000313" key="3">
    <source>
        <dbReference type="Proteomes" id="UP001301958"/>
    </source>
</evidence>
<protein>
    <submittedName>
        <fullName evidence="2">Neutral/alkaline non-lysosomal ceramidase-domain-containing protein</fullName>
    </submittedName>
</protein>
<dbReference type="Gene3D" id="1.20.1110.10">
    <property type="entry name" value="Calcium-transporting ATPase, transmembrane domain"/>
    <property type="match status" value="1"/>
</dbReference>
<dbReference type="AlphaFoldDB" id="A0AAN7BGD4"/>
<dbReference type="InterPro" id="IPR023298">
    <property type="entry name" value="ATPase_P-typ_TM_dom_sf"/>
</dbReference>